<dbReference type="EMBL" id="DSQD01000028">
    <property type="protein sequence ID" value="HGF87021.1"/>
    <property type="molecule type" value="Genomic_DNA"/>
</dbReference>
<accession>A0A7C3VAV3</accession>
<sequence length="134" mass="15551">MYRYPVEIIADMYLSKVGGYSYELDRNEIGINRRAIEMNTSIIANETVATLKKFEETRPYFLRRKFIVVGIEENMDCYELTPNGELVLPEDMEGSVEVGESVIVNTVEAFRIDGDYSKVVKAIKWRLENQIRKN</sequence>
<name>A0A7C3VAV3_ARCFL</name>
<proteinExistence type="predicted"/>
<reference evidence="3" key="1">
    <citation type="journal article" date="2020" name="mSystems">
        <title>Genome- and Community-Level Interaction Insights into Carbon Utilization and Element Cycling Functions of Hydrothermarchaeota in Hydrothermal Sediment.</title>
        <authorList>
            <person name="Zhou Z."/>
            <person name="Liu Y."/>
            <person name="Xu W."/>
            <person name="Pan J."/>
            <person name="Luo Z.H."/>
            <person name="Li M."/>
        </authorList>
    </citation>
    <scope>NUCLEOTIDE SEQUENCE [LARGE SCALE GENOMIC DNA]</scope>
    <source>
        <strain evidence="1">SpSt-12</strain>
        <strain evidence="3">SpSt-38</strain>
        <strain evidence="2">SpSt-87</strain>
    </source>
</reference>
<organism evidence="3">
    <name type="scientific">Archaeoglobus fulgidus</name>
    <dbReference type="NCBI Taxonomy" id="2234"/>
    <lineage>
        <taxon>Archaea</taxon>
        <taxon>Methanobacteriati</taxon>
        <taxon>Methanobacteriota</taxon>
        <taxon>Archaeoglobi</taxon>
        <taxon>Archaeoglobales</taxon>
        <taxon>Archaeoglobaceae</taxon>
        <taxon>Archaeoglobus</taxon>
    </lineage>
</organism>
<evidence type="ECO:0000313" key="3">
    <source>
        <dbReference type="EMBL" id="HGF87021.1"/>
    </source>
</evidence>
<dbReference type="EMBL" id="DSCQ01000001">
    <property type="protein sequence ID" value="HET20522.1"/>
    <property type="molecule type" value="Genomic_DNA"/>
</dbReference>
<dbReference type="AlphaFoldDB" id="A0A7C3VAV3"/>
<comment type="caution">
    <text evidence="3">The sequence shown here is derived from an EMBL/GenBank/DDBJ whole genome shotgun (WGS) entry which is preliminary data.</text>
</comment>
<protein>
    <submittedName>
        <fullName evidence="3">Uncharacterized protein</fullName>
    </submittedName>
</protein>
<dbReference type="EMBL" id="DTLB01000010">
    <property type="protein sequence ID" value="HFW31759.1"/>
    <property type="molecule type" value="Genomic_DNA"/>
</dbReference>
<gene>
    <name evidence="1" type="ORF">ENN70_00045</name>
    <name evidence="3" type="ORF">ENR21_00915</name>
    <name evidence="2" type="ORF">ENW66_02225</name>
</gene>
<evidence type="ECO:0000313" key="2">
    <source>
        <dbReference type="EMBL" id="HFW31759.1"/>
    </source>
</evidence>
<evidence type="ECO:0000313" key="1">
    <source>
        <dbReference type="EMBL" id="HET20522.1"/>
    </source>
</evidence>